<evidence type="ECO:0000313" key="2">
    <source>
        <dbReference type="EMBL" id="GEN45709.1"/>
    </source>
</evidence>
<dbReference type="AlphaFoldDB" id="A0A511W3P6"/>
<reference evidence="2 3" key="1">
    <citation type="submission" date="2019-07" db="EMBL/GenBank/DDBJ databases">
        <title>Whole genome shotgun sequence of Alkalibacillus haloalkaliphilus NBRC 103110.</title>
        <authorList>
            <person name="Hosoyama A."/>
            <person name="Uohara A."/>
            <person name="Ohji S."/>
            <person name="Ichikawa N."/>
        </authorList>
    </citation>
    <scope>NUCLEOTIDE SEQUENCE [LARGE SCALE GENOMIC DNA]</scope>
    <source>
        <strain evidence="2 3">NBRC 103110</strain>
    </source>
</reference>
<evidence type="ECO:0000256" key="1">
    <source>
        <dbReference type="SAM" id="Phobius"/>
    </source>
</evidence>
<sequence length="74" mass="8809">MSTFNDDVYWKLSNKRKFIRNALTTPLLGPVIMFFLIVEPFPQPFNIVMSILIIVLGSYFLFSTYRKWVKDEEE</sequence>
<dbReference type="RefSeq" id="WP_146815879.1">
    <property type="nucleotide sequence ID" value="NZ_BJYA01000010.1"/>
</dbReference>
<keyword evidence="1" id="KW-0472">Membrane</keyword>
<proteinExistence type="predicted"/>
<protein>
    <submittedName>
        <fullName evidence="2">Uncharacterized protein</fullName>
    </submittedName>
</protein>
<evidence type="ECO:0000313" key="3">
    <source>
        <dbReference type="Proteomes" id="UP000321440"/>
    </source>
</evidence>
<feature type="transmembrane region" description="Helical" evidence="1">
    <location>
        <begin position="44"/>
        <end position="62"/>
    </location>
</feature>
<keyword evidence="1" id="KW-1133">Transmembrane helix</keyword>
<dbReference type="Proteomes" id="UP000321440">
    <property type="component" value="Unassembled WGS sequence"/>
</dbReference>
<organism evidence="2 3">
    <name type="scientific">Alkalibacillus haloalkaliphilus</name>
    <dbReference type="NCBI Taxonomy" id="94136"/>
    <lineage>
        <taxon>Bacteria</taxon>
        <taxon>Bacillati</taxon>
        <taxon>Bacillota</taxon>
        <taxon>Bacilli</taxon>
        <taxon>Bacillales</taxon>
        <taxon>Bacillaceae</taxon>
        <taxon>Alkalibacillus</taxon>
    </lineage>
</organism>
<comment type="caution">
    <text evidence="2">The sequence shown here is derived from an EMBL/GenBank/DDBJ whole genome shotgun (WGS) entry which is preliminary data.</text>
</comment>
<dbReference type="OrthoDB" id="1934177at2"/>
<dbReference type="EMBL" id="BJYA01000010">
    <property type="protein sequence ID" value="GEN45709.1"/>
    <property type="molecule type" value="Genomic_DNA"/>
</dbReference>
<feature type="transmembrane region" description="Helical" evidence="1">
    <location>
        <begin position="21"/>
        <end position="38"/>
    </location>
</feature>
<keyword evidence="1" id="KW-0812">Transmembrane</keyword>
<name>A0A511W3P6_9BACI</name>
<accession>A0A511W3P6</accession>
<keyword evidence="3" id="KW-1185">Reference proteome</keyword>
<gene>
    <name evidence="2" type="ORF">AHA02nite_14850</name>
</gene>